<evidence type="ECO:0000313" key="14">
    <source>
        <dbReference type="EMBL" id="OCL14377.1"/>
    </source>
</evidence>
<name>A0A8E2FBY4_9PEZI</name>
<dbReference type="InterPro" id="IPR050358">
    <property type="entry name" value="RSE1/DDB1/CFT1"/>
</dbReference>
<evidence type="ECO:0000259" key="11">
    <source>
        <dbReference type="Pfam" id="PF03178"/>
    </source>
</evidence>
<feature type="region of interest" description="Disordered" evidence="10">
    <location>
        <begin position="479"/>
        <end position="506"/>
    </location>
</feature>
<comment type="subcellular location">
    <subcellularLocation>
        <location evidence="1">Nucleus</location>
    </subcellularLocation>
</comment>
<proteinExistence type="inferred from homology"/>
<evidence type="ECO:0000256" key="5">
    <source>
        <dbReference type="ARBA" id="ARBA00037232"/>
    </source>
</evidence>
<dbReference type="GO" id="GO:0005634">
    <property type="term" value="C:nucleus"/>
    <property type="evidence" value="ECO:0007669"/>
    <property type="project" value="UniProtKB-SubCell"/>
</dbReference>
<evidence type="ECO:0000256" key="3">
    <source>
        <dbReference type="ARBA" id="ARBA00022884"/>
    </source>
</evidence>
<dbReference type="PANTHER" id="PTHR10644">
    <property type="entry name" value="DNA REPAIR/RNA PROCESSING CPSF FAMILY"/>
    <property type="match status" value="1"/>
</dbReference>
<gene>
    <name evidence="14" type="ORF">AOQ84DRAFT_308984</name>
</gene>
<dbReference type="Pfam" id="PF23726">
    <property type="entry name" value="Beta-prop_RSE1_2nd"/>
    <property type="match status" value="1"/>
</dbReference>
<dbReference type="InterPro" id="IPR004871">
    <property type="entry name" value="RSE1/DDB1/CPSF1_C"/>
</dbReference>
<dbReference type="FunFam" id="2.130.10.10:FF:000625">
    <property type="entry name" value="mRNA cleavage and polyadenylation factor subunit"/>
    <property type="match status" value="1"/>
</dbReference>
<keyword evidence="4" id="KW-0539">Nucleus</keyword>
<dbReference type="FunFam" id="2.130.10.10:FF:000788">
    <property type="entry name" value="mRNA cleavage and polyadenylation factor subunit"/>
    <property type="match status" value="1"/>
</dbReference>
<evidence type="ECO:0000256" key="9">
    <source>
        <dbReference type="ARBA" id="ARBA00041264"/>
    </source>
</evidence>
<dbReference type="Pfam" id="PF10433">
    <property type="entry name" value="Beta-prop_RSE1_1st"/>
    <property type="match status" value="1"/>
</dbReference>
<evidence type="ECO:0000259" key="13">
    <source>
        <dbReference type="Pfam" id="PF23726"/>
    </source>
</evidence>
<dbReference type="InterPro" id="IPR018846">
    <property type="entry name" value="Beta-prop_RSE1/DDB1/CPSF1_1st"/>
</dbReference>
<feature type="domain" description="RSE1/DDB1/CPSF1 C-terminal" evidence="11">
    <location>
        <begin position="1021"/>
        <end position="1367"/>
    </location>
</feature>
<evidence type="ECO:0000256" key="8">
    <source>
        <dbReference type="ARBA" id="ARBA00039443"/>
    </source>
</evidence>
<keyword evidence="3" id="KW-0694">RNA-binding</keyword>
<evidence type="ECO:0000256" key="7">
    <source>
        <dbReference type="ARBA" id="ARBA00039187"/>
    </source>
</evidence>
<dbReference type="GO" id="GO:0003723">
    <property type="term" value="F:RNA binding"/>
    <property type="evidence" value="ECO:0007669"/>
    <property type="project" value="UniProtKB-KW"/>
</dbReference>
<dbReference type="InterPro" id="IPR015943">
    <property type="entry name" value="WD40/YVTN_repeat-like_dom_sf"/>
</dbReference>
<dbReference type="OrthoDB" id="6109at2759"/>
<accession>A0A8E2FBY4</accession>
<evidence type="ECO:0000256" key="4">
    <source>
        <dbReference type="ARBA" id="ARBA00023242"/>
    </source>
</evidence>
<comment type="function">
    <text evidence="5">RNA-binding component of the cleavage and polyadenylation factor (CPF) complex, which plays a key role in polyadenylation-dependent pre-mRNA 3'-end formation and cooperates with cleavage factors including the CFIA complex and NAB4/CFIB. Involved in poly(A) site recognition. May be involved in coupling transcription termination and mRNA 3'-end formation.</text>
</comment>
<protein>
    <recommendedName>
        <fullName evidence="8">Protein CFT1</fullName>
    </recommendedName>
    <alternativeName>
        <fullName evidence="9">Cleavage factor two protein 1</fullName>
    </alternativeName>
    <alternativeName>
        <fullName evidence="7">Protein cft1</fullName>
    </alternativeName>
</protein>
<feature type="domain" description="RSE1/DDB1/CPSF1 second beta-propeller" evidence="13">
    <location>
        <begin position="562"/>
        <end position="951"/>
    </location>
</feature>
<dbReference type="EMBL" id="KV748581">
    <property type="protein sequence ID" value="OCL14377.1"/>
    <property type="molecule type" value="Genomic_DNA"/>
</dbReference>
<reference evidence="14 15" key="1">
    <citation type="journal article" date="2016" name="Nat. Commun.">
        <title>Ectomycorrhizal ecology is imprinted in the genome of the dominant symbiotic fungus Cenococcum geophilum.</title>
        <authorList>
            <consortium name="DOE Joint Genome Institute"/>
            <person name="Peter M."/>
            <person name="Kohler A."/>
            <person name="Ohm R.A."/>
            <person name="Kuo A."/>
            <person name="Krutzmann J."/>
            <person name="Morin E."/>
            <person name="Arend M."/>
            <person name="Barry K.W."/>
            <person name="Binder M."/>
            <person name="Choi C."/>
            <person name="Clum A."/>
            <person name="Copeland A."/>
            <person name="Grisel N."/>
            <person name="Haridas S."/>
            <person name="Kipfer T."/>
            <person name="LaButti K."/>
            <person name="Lindquist E."/>
            <person name="Lipzen A."/>
            <person name="Maire R."/>
            <person name="Meier B."/>
            <person name="Mihaltcheva S."/>
            <person name="Molinier V."/>
            <person name="Murat C."/>
            <person name="Poggeler S."/>
            <person name="Quandt C.A."/>
            <person name="Sperisen C."/>
            <person name="Tritt A."/>
            <person name="Tisserant E."/>
            <person name="Crous P.W."/>
            <person name="Henrissat B."/>
            <person name="Nehls U."/>
            <person name="Egli S."/>
            <person name="Spatafora J.W."/>
            <person name="Grigoriev I.V."/>
            <person name="Martin F.M."/>
        </authorList>
    </citation>
    <scope>NUCLEOTIDE SEQUENCE [LARGE SCALE GENOMIC DNA]</scope>
    <source>
        <strain evidence="14 15">CBS 207.34</strain>
    </source>
</reference>
<organism evidence="14 15">
    <name type="scientific">Glonium stellatum</name>
    <dbReference type="NCBI Taxonomy" id="574774"/>
    <lineage>
        <taxon>Eukaryota</taxon>
        <taxon>Fungi</taxon>
        <taxon>Dikarya</taxon>
        <taxon>Ascomycota</taxon>
        <taxon>Pezizomycotina</taxon>
        <taxon>Dothideomycetes</taxon>
        <taxon>Pleosporomycetidae</taxon>
        <taxon>Gloniales</taxon>
        <taxon>Gloniaceae</taxon>
        <taxon>Glonium</taxon>
    </lineage>
</organism>
<evidence type="ECO:0000259" key="12">
    <source>
        <dbReference type="Pfam" id="PF10433"/>
    </source>
</evidence>
<keyword evidence="15" id="KW-1185">Reference proteome</keyword>
<evidence type="ECO:0000256" key="2">
    <source>
        <dbReference type="ARBA" id="ARBA00022664"/>
    </source>
</evidence>
<evidence type="ECO:0000256" key="6">
    <source>
        <dbReference type="ARBA" id="ARBA00038304"/>
    </source>
</evidence>
<dbReference type="Proteomes" id="UP000250140">
    <property type="component" value="Unassembled WGS sequence"/>
</dbReference>
<keyword evidence="2" id="KW-0507">mRNA processing</keyword>
<feature type="compositionally biased region" description="Polar residues" evidence="10">
    <location>
        <begin position="485"/>
        <end position="505"/>
    </location>
</feature>
<dbReference type="GO" id="GO:0006397">
    <property type="term" value="P:mRNA processing"/>
    <property type="evidence" value="ECO:0007669"/>
    <property type="project" value="UniProtKB-KW"/>
</dbReference>
<dbReference type="Gene3D" id="2.130.10.10">
    <property type="entry name" value="YVTN repeat-like/Quinoprotein amine dehydrogenase"/>
    <property type="match status" value="2"/>
</dbReference>
<comment type="similarity">
    <text evidence="6">Belongs to the CFT1 family.</text>
</comment>
<evidence type="ECO:0000256" key="10">
    <source>
        <dbReference type="SAM" id="MobiDB-lite"/>
    </source>
</evidence>
<evidence type="ECO:0000313" key="15">
    <source>
        <dbReference type="Proteomes" id="UP000250140"/>
    </source>
</evidence>
<dbReference type="Pfam" id="PF03178">
    <property type="entry name" value="CPSF_A"/>
    <property type="match status" value="1"/>
</dbReference>
<dbReference type="InterPro" id="IPR058543">
    <property type="entry name" value="Beta-prop_RSE1/DDB1/CPSF1_2nd"/>
</dbReference>
<sequence length="1402" mass="152732">MQCYTELTPPTAVTHAVNLPFLGAKSNNLVVAKISFLQIFELKSTITEVASGSNDDPNIVSQALDTEAADLPLQRTEHTSKLVLVGEYPLSGTIISLARIKALDTKSGAEALLIAFRDAKLSLVEWDPESHSLNTISIHYYEGQDLLGAPWAPDLDNCHNFLTADPSSRCAALKFGARNLAILPFRQIGDDLVEDDYDPDDDMLDQPSAKAKITNGEADAGKGQTPYSSSFVLPLTALDPALTNPVHLAFLHEYREPTFGIISSPRAPAASLLHERKDVLTYTVFTLDLEQKASTTLLSVSGIPYDVSRVIPLPLPVGGALLMGGNEIIHVDQAGKTNAVSVNEFARSCTSFAMADQSDLALRLEGCTVEQLSAETGDILIVLNNGELLVLTFSLDGRSVSGMTVEKVAEERGGRVIQCGASCAASLGRGRIFIGSEDGDSTLLGWTSKTTQLSRKRSQAEILADDGDMSFDEEDLEDLDDDLYDNSNSPIKQSATSPTGSSAPGSYNFRIHDVLTSLAPIKDSQKSESKEASTQTSPLELVISTGRGRGGGITVLKREVEPTVFKQFNLDSARGIWTVHAKKPVPKGLVSQGTEDSEANIAADVEYDQYLVVCKASQNGNEDTVVYKINGTNIEETSTGDFEREDGSTIDVSILAGGIRIVQVLRSEIRTYDSELNMNQIIPMEDEESGAELSIINASFADPYILVLRDDSSVTILQADEIGDIEELESGGLAQTQWLSGCLFKSPTFGERPLAFLLTVEGGLRIFDVADLEKPIYVAEGLSFLPPTLTADYAPRRSSAKATLVEILVADLGDMTSKSPHLIVRTSSDDLNIYQPYHYPAKDASAPFSTNLRWLKLSQAHLPKYSEESALESEDTGRESTLKALENISGYSTVFQRGSSPCFIFKEASSTPKVLSLRGEAVMGLSRFHTAECDRGFAYVDVNNTLRVCQLAPKFRYGDLGWAARKIPIGQEVQALDFHPKGVYVLGTSQMVDFTLPEDSYHYEWAREDTNFKPRVEQGIIKLQHAGTWSIIDTHQLDVGEVILCIKILNLEVSETTHERKPLVAVGTAIVRGEDLATKGCIYIFEVITVVPEPGRPETNRKLRLIVKEEVKGAVTAVSEIGSQGFMIMAQGQKCMVRGLKEDGTLLPVAFMDMQCYVTVLKELKGTGMVLMGDAFKGVWFTGYTEEPYKMVLFGKGRAYMEVIDADFLPYEKQLHIIVADADCNLHVLQFDPEHPKSLSGQRLLHKSTFHTGHFPTRLILLRSTLSPAITSINNSGDPNASPFDMDVDGPPLTPLHHILHTSQSGTIALITPLDEPTYRRLSALATFLTNALDHACGLNPRAYRAVESEGFGSRGIVDGGILRRWGELGSQRRVEACGKVGVEEWVLRSDLEVLGGAGLGV</sequence>
<feature type="domain" description="RSE1/DDB1/CPSF1 first beta-propeller" evidence="12">
    <location>
        <begin position="12"/>
        <end position="450"/>
    </location>
</feature>
<evidence type="ECO:0000256" key="1">
    <source>
        <dbReference type="ARBA" id="ARBA00004123"/>
    </source>
</evidence>